<feature type="compositionally biased region" description="Pro residues" evidence="1">
    <location>
        <begin position="1"/>
        <end position="10"/>
    </location>
</feature>
<feature type="compositionally biased region" description="Low complexity" evidence="1">
    <location>
        <begin position="294"/>
        <end position="313"/>
    </location>
</feature>
<feature type="compositionally biased region" description="Low complexity" evidence="1">
    <location>
        <begin position="350"/>
        <end position="374"/>
    </location>
</feature>
<accession>A0A0M9FXW1</accession>
<keyword evidence="3" id="KW-1185">Reference proteome</keyword>
<dbReference type="AlphaFoldDB" id="A0A0M9FXW1"/>
<dbReference type="Proteomes" id="UP000037923">
    <property type="component" value="Unassembled WGS sequence"/>
</dbReference>
<feature type="region of interest" description="Disordered" evidence="1">
    <location>
        <begin position="350"/>
        <end position="383"/>
    </location>
</feature>
<dbReference type="RefSeq" id="XP_015656774.1">
    <property type="nucleotide sequence ID" value="XM_015804796.1"/>
</dbReference>
<comment type="caution">
    <text evidence="2">The sequence shown here is derived from an EMBL/GenBank/DDBJ whole genome shotgun (WGS) entry which is preliminary data.</text>
</comment>
<evidence type="ECO:0000256" key="1">
    <source>
        <dbReference type="SAM" id="MobiDB-lite"/>
    </source>
</evidence>
<gene>
    <name evidence="2" type="ORF">ABB37_06466</name>
</gene>
<evidence type="ECO:0000313" key="2">
    <source>
        <dbReference type="EMBL" id="KPA78335.1"/>
    </source>
</evidence>
<sequence>MGLPSFPPFNKPRSSSGSRDSESDSDSGDSDRESSSSTSSYSPPRREWAAPHTPPHRHQQQPKRFAAPVGSVETPTPIPRGGTGGSRGNNSTGNRTNSSTQTTADSTAASATSAAAQRGKQVKHAQTGPLHTTVSPPVRPVRRRALPSSERTESLHEEHRPRHEIHSANAVPFSRQRHAAPPDSAVQIYTDANKVVAAGEDGGAEVTEEEDRRVQRVLSTAEAYLARIEDLYHRLRHRYEEVLLSPVKGDEELTGSGPPRKHPATPECRSEDDDGGNLGYPQPRRIPPSEQRYAAAPTRPPSQAASPASPTSAPLSLRHELARLESQWQRLEELKRRGIGAGAGAPFVPSSSLQPSFSSALSTTAPAPALSASSRQPARGDTVLSNQSVMELINDRKHLLTSAA</sequence>
<evidence type="ECO:0000313" key="3">
    <source>
        <dbReference type="Proteomes" id="UP000037923"/>
    </source>
</evidence>
<feature type="compositionally biased region" description="Basic and acidic residues" evidence="1">
    <location>
        <begin position="150"/>
        <end position="166"/>
    </location>
</feature>
<dbReference type="VEuPathDB" id="TriTrypDB:LpyrH10_14_1810"/>
<dbReference type="OrthoDB" id="267891at2759"/>
<feature type="region of interest" description="Disordered" evidence="1">
    <location>
        <begin position="1"/>
        <end position="182"/>
    </location>
</feature>
<dbReference type="GeneID" id="26906755"/>
<name>A0A0M9FXW1_LEPPY</name>
<organism evidence="2 3">
    <name type="scientific">Leptomonas pyrrhocoris</name>
    <name type="common">Firebug parasite</name>
    <dbReference type="NCBI Taxonomy" id="157538"/>
    <lineage>
        <taxon>Eukaryota</taxon>
        <taxon>Discoba</taxon>
        <taxon>Euglenozoa</taxon>
        <taxon>Kinetoplastea</taxon>
        <taxon>Metakinetoplastina</taxon>
        <taxon>Trypanosomatida</taxon>
        <taxon>Trypanosomatidae</taxon>
        <taxon>Leishmaniinae</taxon>
        <taxon>Leptomonas</taxon>
    </lineage>
</organism>
<reference evidence="2 3" key="1">
    <citation type="submission" date="2015-07" db="EMBL/GenBank/DDBJ databases">
        <title>High-quality genome of monoxenous trypanosomatid Leptomonas pyrrhocoris.</title>
        <authorList>
            <person name="Flegontov P."/>
            <person name="Butenko A."/>
            <person name="Firsov S."/>
            <person name="Vlcek C."/>
            <person name="Logacheva M.D."/>
            <person name="Field M."/>
            <person name="Filatov D."/>
            <person name="Flegontova O."/>
            <person name="Gerasimov E."/>
            <person name="Jackson A.P."/>
            <person name="Kelly S."/>
            <person name="Opperdoes F."/>
            <person name="O'Reilly A."/>
            <person name="Votypka J."/>
            <person name="Yurchenko V."/>
            <person name="Lukes J."/>
        </authorList>
    </citation>
    <scope>NUCLEOTIDE SEQUENCE [LARGE SCALE GENOMIC DNA]</scope>
    <source>
        <strain evidence="2">H10</strain>
    </source>
</reference>
<feature type="region of interest" description="Disordered" evidence="1">
    <location>
        <begin position="249"/>
        <end position="313"/>
    </location>
</feature>
<feature type="compositionally biased region" description="Low complexity" evidence="1">
    <location>
        <begin position="88"/>
        <end position="117"/>
    </location>
</feature>
<dbReference type="EMBL" id="LGTL01000014">
    <property type="protein sequence ID" value="KPA78335.1"/>
    <property type="molecule type" value="Genomic_DNA"/>
</dbReference>
<protein>
    <submittedName>
        <fullName evidence="2">Uncharacterized protein</fullName>
    </submittedName>
</protein>
<proteinExistence type="predicted"/>